<dbReference type="PANTHER" id="PTHR34848">
    <property type="match status" value="1"/>
</dbReference>
<dbReference type="InterPro" id="IPR003203">
    <property type="entry name" value="CobU/CobP"/>
</dbReference>
<dbReference type="Pfam" id="PF02283">
    <property type="entry name" value="CobU"/>
    <property type="match status" value="1"/>
</dbReference>
<dbReference type="EC" id="2.7.7.62" evidence="9"/>
<dbReference type="InterPro" id="IPR027417">
    <property type="entry name" value="P-loop_NTPase"/>
</dbReference>
<keyword evidence="10" id="KW-0169">Cobalamin biosynthesis</keyword>
<dbReference type="EC" id="2.7.1.156" evidence="8"/>
<evidence type="ECO:0000256" key="14">
    <source>
        <dbReference type="ARBA" id="ARBA00022840"/>
    </source>
</evidence>
<reference evidence="19" key="1">
    <citation type="journal article" date="2019" name="Int. J. Syst. Evol. Microbiol.">
        <title>The Global Catalogue of Microorganisms (GCM) 10K type strain sequencing project: providing services to taxonomists for standard genome sequencing and annotation.</title>
        <authorList>
            <consortium name="The Broad Institute Genomics Platform"/>
            <consortium name="The Broad Institute Genome Sequencing Center for Infectious Disease"/>
            <person name="Wu L."/>
            <person name="Ma J."/>
        </authorList>
    </citation>
    <scope>NUCLEOTIDE SEQUENCE [LARGE SCALE GENOMIC DNA]</scope>
    <source>
        <strain evidence="19">KCTC 22228</strain>
    </source>
</reference>
<evidence type="ECO:0000256" key="1">
    <source>
        <dbReference type="ARBA" id="ARBA00000312"/>
    </source>
</evidence>
<evidence type="ECO:0000256" key="12">
    <source>
        <dbReference type="ARBA" id="ARBA00022741"/>
    </source>
</evidence>
<evidence type="ECO:0000313" key="19">
    <source>
        <dbReference type="Proteomes" id="UP000653056"/>
    </source>
</evidence>
<keyword evidence="12" id="KW-0547">Nucleotide-binding</keyword>
<evidence type="ECO:0000256" key="16">
    <source>
        <dbReference type="ARBA" id="ARBA00029570"/>
    </source>
</evidence>
<comment type="caution">
    <text evidence="18">The sequence shown here is derived from an EMBL/GenBank/DDBJ whole genome shotgun (WGS) entry which is preliminary data.</text>
</comment>
<evidence type="ECO:0000256" key="3">
    <source>
        <dbReference type="ARBA" id="ARBA00001522"/>
    </source>
</evidence>
<comment type="catalytic activity">
    <reaction evidence="3">
        <text>adenosylcob(III)inamide + GTP = adenosylcob(III)inamide phosphate + GDP + H(+)</text>
        <dbReference type="Rhea" id="RHEA:15765"/>
        <dbReference type="ChEBI" id="CHEBI:2480"/>
        <dbReference type="ChEBI" id="CHEBI:15378"/>
        <dbReference type="ChEBI" id="CHEBI:37565"/>
        <dbReference type="ChEBI" id="CHEBI:58189"/>
        <dbReference type="ChEBI" id="CHEBI:58502"/>
        <dbReference type="EC" id="2.7.1.156"/>
    </reaction>
</comment>
<evidence type="ECO:0000256" key="9">
    <source>
        <dbReference type="ARBA" id="ARBA00012523"/>
    </source>
</evidence>
<name>A0ABQ2YHT4_9GAMM</name>
<comment type="pathway">
    <text evidence="6">Cofactor biosynthesis; adenosylcobalamin biosynthesis; adenosylcobalamin from cob(II)yrinate a,c-diamide: step 5/7.</text>
</comment>
<evidence type="ECO:0000256" key="10">
    <source>
        <dbReference type="ARBA" id="ARBA00022573"/>
    </source>
</evidence>
<keyword evidence="11" id="KW-0808">Transferase</keyword>
<proteinExistence type="inferred from homology"/>
<keyword evidence="13" id="KW-0418">Kinase</keyword>
<evidence type="ECO:0000256" key="6">
    <source>
        <dbReference type="ARBA" id="ARBA00005159"/>
    </source>
</evidence>
<evidence type="ECO:0000256" key="15">
    <source>
        <dbReference type="ARBA" id="ARBA00023134"/>
    </source>
</evidence>
<dbReference type="Proteomes" id="UP000653056">
    <property type="component" value="Unassembled WGS sequence"/>
</dbReference>
<comment type="similarity">
    <text evidence="7">Belongs to the CobU/CobP family.</text>
</comment>
<dbReference type="RefSeq" id="WP_189466327.1">
    <property type="nucleotide sequence ID" value="NZ_BMXS01000002.1"/>
</dbReference>
<evidence type="ECO:0000256" key="17">
    <source>
        <dbReference type="ARBA" id="ARBA00030571"/>
    </source>
</evidence>
<protein>
    <recommendedName>
        <fullName evidence="16">Adenosylcobinamide kinase</fullName>
        <ecNumber evidence="8">2.7.1.156</ecNumber>
        <ecNumber evidence="9">2.7.7.62</ecNumber>
    </recommendedName>
    <alternativeName>
        <fullName evidence="17">Adenosylcobinamide-phosphate guanylyltransferase</fullName>
    </alternativeName>
</protein>
<dbReference type="EMBL" id="BMXS01000002">
    <property type="protein sequence ID" value="GGX82511.1"/>
    <property type="molecule type" value="Genomic_DNA"/>
</dbReference>
<evidence type="ECO:0000256" key="11">
    <source>
        <dbReference type="ARBA" id="ARBA00022679"/>
    </source>
</evidence>
<evidence type="ECO:0000256" key="13">
    <source>
        <dbReference type="ARBA" id="ARBA00022777"/>
    </source>
</evidence>
<evidence type="ECO:0000256" key="7">
    <source>
        <dbReference type="ARBA" id="ARBA00007490"/>
    </source>
</evidence>
<gene>
    <name evidence="18" type="ORF">GCM10007160_07390</name>
</gene>
<keyword evidence="15" id="KW-0342">GTP-binding</keyword>
<evidence type="ECO:0000256" key="5">
    <source>
        <dbReference type="ARBA" id="ARBA00004692"/>
    </source>
</evidence>
<evidence type="ECO:0000256" key="8">
    <source>
        <dbReference type="ARBA" id="ARBA00012016"/>
    </source>
</evidence>
<dbReference type="PANTHER" id="PTHR34848:SF1">
    <property type="entry name" value="BIFUNCTIONAL ADENOSYLCOBALAMIN BIOSYNTHESIS PROTEIN COBU"/>
    <property type="match status" value="1"/>
</dbReference>
<comment type="pathway">
    <text evidence="5">Cofactor biosynthesis; adenosylcobalamin biosynthesis; adenosylcobalamin from cob(II)yrinate a,c-diamide: step 6/7.</text>
</comment>
<dbReference type="SUPFAM" id="SSF52540">
    <property type="entry name" value="P-loop containing nucleoside triphosphate hydrolases"/>
    <property type="match status" value="1"/>
</dbReference>
<organism evidence="18 19">
    <name type="scientific">Litchfieldella qijiaojingensis</name>
    <dbReference type="NCBI Taxonomy" id="980347"/>
    <lineage>
        <taxon>Bacteria</taxon>
        <taxon>Pseudomonadati</taxon>
        <taxon>Pseudomonadota</taxon>
        <taxon>Gammaproteobacteria</taxon>
        <taxon>Oceanospirillales</taxon>
        <taxon>Halomonadaceae</taxon>
        <taxon>Litchfieldella</taxon>
    </lineage>
</organism>
<keyword evidence="19" id="KW-1185">Reference proteome</keyword>
<keyword evidence="14" id="KW-0067">ATP-binding</keyword>
<comment type="function">
    <text evidence="4">Catalyzes ATP-dependent phosphorylation of adenosylcobinamide and addition of GMP to adenosylcobinamide phosphate.</text>
</comment>
<sequence>MQLFIGGAYAGKRAAVRQRFDSPRWHSAYDGKSLDAWRSAVEEGRSLVLEGWELWLEAELACEPDNDRIRSRMCDELEAIRALEDALGPRIVLIMLEMGRGIVPMDADDRRLRDLAGWLAQDAATHCEQVWYVWHGLARPLA</sequence>
<evidence type="ECO:0000256" key="2">
    <source>
        <dbReference type="ARBA" id="ARBA00000711"/>
    </source>
</evidence>
<evidence type="ECO:0000313" key="18">
    <source>
        <dbReference type="EMBL" id="GGX82511.1"/>
    </source>
</evidence>
<dbReference type="Gene3D" id="3.40.50.300">
    <property type="entry name" value="P-loop containing nucleotide triphosphate hydrolases"/>
    <property type="match status" value="1"/>
</dbReference>
<evidence type="ECO:0000256" key="4">
    <source>
        <dbReference type="ARBA" id="ARBA00003889"/>
    </source>
</evidence>
<accession>A0ABQ2YHT4</accession>
<comment type="catalytic activity">
    <reaction evidence="1">
        <text>adenosylcob(III)inamide + ATP = adenosylcob(III)inamide phosphate + ADP + H(+)</text>
        <dbReference type="Rhea" id="RHEA:15769"/>
        <dbReference type="ChEBI" id="CHEBI:2480"/>
        <dbReference type="ChEBI" id="CHEBI:15378"/>
        <dbReference type="ChEBI" id="CHEBI:30616"/>
        <dbReference type="ChEBI" id="CHEBI:58502"/>
        <dbReference type="ChEBI" id="CHEBI:456216"/>
        <dbReference type="EC" id="2.7.1.156"/>
    </reaction>
</comment>
<comment type="catalytic activity">
    <reaction evidence="2">
        <text>adenosylcob(III)inamide phosphate + GTP + H(+) = adenosylcob(III)inamide-GDP + diphosphate</text>
        <dbReference type="Rhea" id="RHEA:22712"/>
        <dbReference type="ChEBI" id="CHEBI:15378"/>
        <dbReference type="ChEBI" id="CHEBI:33019"/>
        <dbReference type="ChEBI" id="CHEBI:37565"/>
        <dbReference type="ChEBI" id="CHEBI:58502"/>
        <dbReference type="ChEBI" id="CHEBI:60487"/>
        <dbReference type="EC" id="2.7.7.62"/>
    </reaction>
</comment>